<reference evidence="3" key="1">
    <citation type="journal article" date="2019" name="Int. J. Syst. Evol. Microbiol.">
        <title>The Global Catalogue of Microorganisms (GCM) 10K type strain sequencing project: providing services to taxonomists for standard genome sequencing and annotation.</title>
        <authorList>
            <consortium name="The Broad Institute Genomics Platform"/>
            <consortium name="The Broad Institute Genome Sequencing Center for Infectious Disease"/>
            <person name="Wu L."/>
            <person name="Ma J."/>
        </authorList>
    </citation>
    <scope>NUCLEOTIDE SEQUENCE [LARGE SCALE GENOMIC DNA]</scope>
    <source>
        <strain evidence="3">CCM 8936</strain>
    </source>
</reference>
<dbReference type="Pfam" id="PF13333">
    <property type="entry name" value="rve_2"/>
    <property type="match status" value="1"/>
</dbReference>
<gene>
    <name evidence="2" type="ORF">ACFQ42_03395</name>
</gene>
<evidence type="ECO:0000313" key="3">
    <source>
        <dbReference type="Proteomes" id="UP001597251"/>
    </source>
</evidence>
<name>A0ABW4BRH9_9LACO</name>
<dbReference type="RefSeq" id="WP_377769482.1">
    <property type="nucleotide sequence ID" value="NZ_JBHTOI010000018.1"/>
</dbReference>
<sequence>FHSSLKSETFYTIDEPISSNSIVIEIIEEYIKFWNEERIFEKPGYQSPVEYRNLIAQ</sequence>
<dbReference type="EMBL" id="JBHTOI010000018">
    <property type="protein sequence ID" value="MFD1417808.1"/>
    <property type="molecule type" value="Genomic_DNA"/>
</dbReference>
<proteinExistence type="predicted"/>
<evidence type="ECO:0000259" key="1">
    <source>
        <dbReference type="Pfam" id="PF13333"/>
    </source>
</evidence>
<feature type="non-terminal residue" evidence="2">
    <location>
        <position position="1"/>
    </location>
</feature>
<comment type="caution">
    <text evidence="2">The sequence shown here is derived from an EMBL/GenBank/DDBJ whole genome shotgun (WGS) entry which is preliminary data.</text>
</comment>
<feature type="domain" description="Integrase catalytic" evidence="1">
    <location>
        <begin position="1"/>
        <end position="53"/>
    </location>
</feature>
<organism evidence="2 3">
    <name type="scientific">Companilactobacillus keshanensis</name>
    <dbReference type="NCBI Taxonomy" id="2486003"/>
    <lineage>
        <taxon>Bacteria</taxon>
        <taxon>Bacillati</taxon>
        <taxon>Bacillota</taxon>
        <taxon>Bacilli</taxon>
        <taxon>Lactobacillales</taxon>
        <taxon>Lactobacillaceae</taxon>
        <taxon>Companilactobacillus</taxon>
    </lineage>
</organism>
<evidence type="ECO:0000313" key="2">
    <source>
        <dbReference type="EMBL" id="MFD1417808.1"/>
    </source>
</evidence>
<keyword evidence="3" id="KW-1185">Reference proteome</keyword>
<protein>
    <submittedName>
        <fullName evidence="2">IS3 family transposase</fullName>
    </submittedName>
</protein>
<dbReference type="Proteomes" id="UP001597251">
    <property type="component" value="Unassembled WGS sequence"/>
</dbReference>
<dbReference type="InterPro" id="IPR001584">
    <property type="entry name" value="Integrase_cat-core"/>
</dbReference>
<accession>A0ABW4BRH9</accession>